<gene>
    <name evidence="1" type="ORF">ACFOZ4_33950</name>
</gene>
<keyword evidence="2" id="KW-1185">Reference proteome</keyword>
<dbReference type="InterPro" id="IPR010310">
    <property type="entry name" value="T7SS_ESAT-6-like"/>
</dbReference>
<proteinExistence type="predicted"/>
<organism evidence="1 2">
    <name type="scientific">Hamadaea flava</name>
    <dbReference type="NCBI Taxonomy" id="1742688"/>
    <lineage>
        <taxon>Bacteria</taxon>
        <taxon>Bacillati</taxon>
        <taxon>Actinomycetota</taxon>
        <taxon>Actinomycetes</taxon>
        <taxon>Micromonosporales</taxon>
        <taxon>Micromonosporaceae</taxon>
        <taxon>Hamadaea</taxon>
    </lineage>
</organism>
<dbReference type="Pfam" id="PF06013">
    <property type="entry name" value="WXG100"/>
    <property type="match status" value="1"/>
</dbReference>
<evidence type="ECO:0000313" key="2">
    <source>
        <dbReference type="Proteomes" id="UP001595816"/>
    </source>
</evidence>
<dbReference type="EMBL" id="JBHSAY010000023">
    <property type="protein sequence ID" value="MFC4135645.1"/>
    <property type="molecule type" value="Genomic_DNA"/>
</dbReference>
<dbReference type="SUPFAM" id="SSF140453">
    <property type="entry name" value="EsxAB dimer-like"/>
    <property type="match status" value="1"/>
</dbReference>
<accession>A0ABV8LX91</accession>
<dbReference type="InterPro" id="IPR036689">
    <property type="entry name" value="ESAT-6-like_sf"/>
</dbReference>
<reference evidence="2" key="1">
    <citation type="journal article" date="2019" name="Int. J. Syst. Evol. Microbiol.">
        <title>The Global Catalogue of Microorganisms (GCM) 10K type strain sequencing project: providing services to taxonomists for standard genome sequencing and annotation.</title>
        <authorList>
            <consortium name="The Broad Institute Genomics Platform"/>
            <consortium name="The Broad Institute Genome Sequencing Center for Infectious Disease"/>
            <person name="Wu L."/>
            <person name="Ma J."/>
        </authorList>
    </citation>
    <scope>NUCLEOTIDE SEQUENCE [LARGE SCALE GENOMIC DNA]</scope>
    <source>
        <strain evidence="2">CGMCC 4.7289</strain>
    </source>
</reference>
<evidence type="ECO:0000313" key="1">
    <source>
        <dbReference type="EMBL" id="MFC4135645.1"/>
    </source>
</evidence>
<sequence length="100" mass="11008">MSDYVVSVNFQAMSDLAAALRAKAATFNQQIDDANSKAGPLRDTWVQSGSQAAEKYQEYWTRLQRAAQELFADIDRLGSALGQAGQDQQANEAKFASQFE</sequence>
<dbReference type="Proteomes" id="UP001595816">
    <property type="component" value="Unassembled WGS sequence"/>
</dbReference>
<name>A0ABV8LX91_9ACTN</name>
<dbReference type="RefSeq" id="WP_253750028.1">
    <property type="nucleotide sequence ID" value="NZ_JAMZDZ010000001.1"/>
</dbReference>
<dbReference type="Gene3D" id="1.10.287.1060">
    <property type="entry name" value="ESAT-6-like"/>
    <property type="match status" value="1"/>
</dbReference>
<protein>
    <submittedName>
        <fullName evidence="1">WXG100 family type VII secretion target</fullName>
    </submittedName>
</protein>
<comment type="caution">
    <text evidence="1">The sequence shown here is derived from an EMBL/GenBank/DDBJ whole genome shotgun (WGS) entry which is preliminary data.</text>
</comment>